<sequence>MKVKHILNVPLTVFLLLLIVHPVWAQESEQTTKQKTSGGGRGMLQLSGQDVIVPITSIEWGTPDRWSITSRYVHMFGTDRDNKTWLHDLSISLSPGIAGGRLGIGYQGIFSPRSMKDFGIFTEARAILLRTWGNPLSTVPNRTFIGAEIRSSLSFLINLGIGYYSQISVSDDDREDFYGFHVGVGI</sequence>
<keyword evidence="1" id="KW-0732">Signal</keyword>
<comment type="caution">
    <text evidence="2">The sequence shown here is derived from an EMBL/GenBank/DDBJ whole genome shotgun (WGS) entry which is preliminary data.</text>
</comment>
<evidence type="ECO:0000313" key="3">
    <source>
        <dbReference type="Proteomes" id="UP001593833"/>
    </source>
</evidence>
<protein>
    <recommendedName>
        <fullName evidence="4">Acyloxyacyl hydrolase</fullName>
    </recommendedName>
</protein>
<accession>A0ABV6YK21</accession>
<organism evidence="2 3">
    <name type="scientific">Eiseniibacteriota bacterium</name>
    <dbReference type="NCBI Taxonomy" id="2212470"/>
    <lineage>
        <taxon>Bacteria</taxon>
        <taxon>Candidatus Eiseniibacteriota</taxon>
    </lineage>
</organism>
<feature type="signal peptide" evidence="1">
    <location>
        <begin position="1"/>
        <end position="25"/>
    </location>
</feature>
<keyword evidence="3" id="KW-1185">Reference proteome</keyword>
<feature type="chain" id="PRO_5046162549" description="Acyloxyacyl hydrolase" evidence="1">
    <location>
        <begin position="26"/>
        <end position="186"/>
    </location>
</feature>
<evidence type="ECO:0008006" key="4">
    <source>
        <dbReference type="Google" id="ProtNLM"/>
    </source>
</evidence>
<gene>
    <name evidence="2" type="ORF">ACFL6M_03685</name>
</gene>
<reference evidence="2 3" key="1">
    <citation type="submission" date="2024-09" db="EMBL/GenBank/DDBJ databases">
        <authorList>
            <person name="D'Angelo T."/>
        </authorList>
    </citation>
    <scope>NUCLEOTIDE SEQUENCE [LARGE SCALE GENOMIC DNA]</scope>
    <source>
        <strain evidence="2">SAG AM-320-E07</strain>
    </source>
</reference>
<proteinExistence type="predicted"/>
<evidence type="ECO:0000313" key="2">
    <source>
        <dbReference type="EMBL" id="MFC1572682.1"/>
    </source>
</evidence>
<evidence type="ECO:0000256" key="1">
    <source>
        <dbReference type="SAM" id="SignalP"/>
    </source>
</evidence>
<name>A0ABV6YK21_UNCEI</name>
<dbReference type="Proteomes" id="UP001593833">
    <property type="component" value="Unassembled WGS sequence"/>
</dbReference>
<dbReference type="EMBL" id="JBHPKH010000029">
    <property type="protein sequence ID" value="MFC1572682.1"/>
    <property type="molecule type" value="Genomic_DNA"/>
</dbReference>